<evidence type="ECO:0000256" key="1">
    <source>
        <dbReference type="SAM" id="MobiDB-lite"/>
    </source>
</evidence>
<name>A0A4U0WG41_9PEZI</name>
<feature type="region of interest" description="Disordered" evidence="1">
    <location>
        <begin position="102"/>
        <end position="130"/>
    </location>
</feature>
<evidence type="ECO:0000313" key="3">
    <source>
        <dbReference type="Proteomes" id="UP000308768"/>
    </source>
</evidence>
<reference evidence="2 3" key="1">
    <citation type="submission" date="2017-03" db="EMBL/GenBank/DDBJ databases">
        <title>Genomes of endolithic fungi from Antarctica.</title>
        <authorList>
            <person name="Coleine C."/>
            <person name="Masonjones S."/>
            <person name="Stajich J.E."/>
        </authorList>
    </citation>
    <scope>NUCLEOTIDE SEQUENCE [LARGE SCALE GENOMIC DNA]</scope>
    <source>
        <strain evidence="2 3">CCFEE 5187</strain>
    </source>
</reference>
<comment type="caution">
    <text evidence="2">The sequence shown here is derived from an EMBL/GenBank/DDBJ whole genome shotgun (WGS) entry which is preliminary data.</text>
</comment>
<dbReference type="AlphaFoldDB" id="A0A4U0WG41"/>
<keyword evidence="3" id="KW-1185">Reference proteome</keyword>
<protein>
    <submittedName>
        <fullName evidence="2">Uncharacterized protein</fullName>
    </submittedName>
</protein>
<sequence>MFGDRKKSHDKIYPKGYVEVLEQQQIQLVTCIQLMYQRMHSGEGWPGLPLEEVDGHPLTHDILARFELLNPQRDGSADVEEFEENCHRMQPQLLANGQCFIQRQGSSSSDSEHSHRRHQSSGRISPHSNSQLFRDSFSLNAAPPTPPVQSPFPQQAAPQVINKSYLPQGFPPLQIDPAQIMKSTFAIQTPQYDDGMGFYAAQFESPVTYEPLSMQFNQFMPQGPGQNPPVSMADWTGELMGDEDFNNYLQQAGPTS</sequence>
<dbReference type="Proteomes" id="UP000308768">
    <property type="component" value="Unassembled WGS sequence"/>
</dbReference>
<dbReference type="EMBL" id="NAJN01001672">
    <property type="protein sequence ID" value="TKA61830.1"/>
    <property type="molecule type" value="Genomic_DNA"/>
</dbReference>
<proteinExistence type="predicted"/>
<organism evidence="2 3">
    <name type="scientific">Cryomyces minteri</name>
    <dbReference type="NCBI Taxonomy" id="331657"/>
    <lineage>
        <taxon>Eukaryota</taxon>
        <taxon>Fungi</taxon>
        <taxon>Dikarya</taxon>
        <taxon>Ascomycota</taxon>
        <taxon>Pezizomycotina</taxon>
        <taxon>Dothideomycetes</taxon>
        <taxon>Dothideomycetes incertae sedis</taxon>
        <taxon>Cryomyces</taxon>
    </lineage>
</organism>
<accession>A0A4U0WG41</accession>
<dbReference type="STRING" id="331657.A0A4U0WG41"/>
<gene>
    <name evidence="2" type="ORF">B0A49_11194</name>
</gene>
<dbReference type="OrthoDB" id="4151048at2759"/>
<evidence type="ECO:0000313" key="2">
    <source>
        <dbReference type="EMBL" id="TKA61830.1"/>
    </source>
</evidence>